<dbReference type="EMBL" id="QQTP01000001">
    <property type="protein sequence ID" value="RDJ29315.1"/>
    <property type="molecule type" value="Genomic_DNA"/>
</dbReference>
<dbReference type="Gene3D" id="3.40.50.720">
    <property type="entry name" value="NAD(P)-binding Rossmann-like Domain"/>
    <property type="match status" value="1"/>
</dbReference>
<dbReference type="InterPro" id="IPR051122">
    <property type="entry name" value="SDR_DHRS6-like"/>
</dbReference>
<organism evidence="3 4">
    <name type="scientific">Bosea caraganae</name>
    <dbReference type="NCBI Taxonomy" id="2763117"/>
    <lineage>
        <taxon>Bacteria</taxon>
        <taxon>Pseudomonadati</taxon>
        <taxon>Pseudomonadota</taxon>
        <taxon>Alphaproteobacteria</taxon>
        <taxon>Hyphomicrobiales</taxon>
        <taxon>Boseaceae</taxon>
        <taxon>Bosea</taxon>
    </lineage>
</organism>
<dbReference type="SUPFAM" id="SSF51735">
    <property type="entry name" value="NAD(P)-binding Rossmann-fold domains"/>
    <property type="match status" value="1"/>
</dbReference>
<evidence type="ECO:0000313" key="4">
    <source>
        <dbReference type="Proteomes" id="UP000255207"/>
    </source>
</evidence>
<reference evidence="4" key="1">
    <citation type="submission" date="2018-07" db="EMBL/GenBank/DDBJ databases">
        <authorList>
            <person name="Safronova V.I."/>
            <person name="Chirak E.R."/>
            <person name="Sazanova A.L."/>
        </authorList>
    </citation>
    <scope>NUCLEOTIDE SEQUENCE [LARGE SCALE GENOMIC DNA]</scope>
    <source>
        <strain evidence="4">RCAM04685</strain>
    </source>
</reference>
<evidence type="ECO:0000256" key="2">
    <source>
        <dbReference type="ARBA" id="ARBA00023002"/>
    </source>
</evidence>
<dbReference type="Pfam" id="PF13561">
    <property type="entry name" value="adh_short_C2"/>
    <property type="match status" value="1"/>
</dbReference>
<keyword evidence="2" id="KW-0560">Oxidoreductase</keyword>
<keyword evidence="4" id="KW-1185">Reference proteome</keyword>
<dbReference type="GO" id="GO:0016491">
    <property type="term" value="F:oxidoreductase activity"/>
    <property type="evidence" value="ECO:0007669"/>
    <property type="project" value="UniProtKB-KW"/>
</dbReference>
<comment type="caution">
    <text evidence="3">The sequence shown here is derived from an EMBL/GenBank/DDBJ whole genome shotgun (WGS) entry which is preliminary data.</text>
</comment>
<comment type="similarity">
    <text evidence="1">Belongs to the short-chain dehydrogenases/reductases (SDR) family.</text>
</comment>
<name>A0A370LCR6_9HYPH</name>
<dbReference type="InterPro" id="IPR036291">
    <property type="entry name" value="NAD(P)-bd_dom_sf"/>
</dbReference>
<dbReference type="NCBIfam" id="NF005754">
    <property type="entry name" value="PRK07578.1"/>
    <property type="match status" value="1"/>
</dbReference>
<protein>
    <submittedName>
        <fullName evidence="3">Short chain dehydrogenase</fullName>
    </submittedName>
</protein>
<dbReference type="InterPro" id="IPR002347">
    <property type="entry name" value="SDR_fam"/>
</dbReference>
<evidence type="ECO:0000256" key="1">
    <source>
        <dbReference type="ARBA" id="ARBA00006484"/>
    </source>
</evidence>
<dbReference type="PANTHER" id="PTHR43477">
    <property type="entry name" value="DIHYDROANTICAPSIN 7-DEHYDROGENASE"/>
    <property type="match status" value="1"/>
</dbReference>
<dbReference type="OrthoDB" id="9787486at2"/>
<accession>A0A370LCR6</accession>
<dbReference type="AlphaFoldDB" id="A0A370LCR6"/>
<dbReference type="PANTHER" id="PTHR43477:SF1">
    <property type="entry name" value="DIHYDROANTICAPSIN 7-DEHYDROGENASE"/>
    <property type="match status" value="1"/>
</dbReference>
<gene>
    <name evidence="3" type="ORF">DWE98_01795</name>
</gene>
<proteinExistence type="inferred from homology"/>
<dbReference type="Proteomes" id="UP000255207">
    <property type="component" value="Unassembled WGS sequence"/>
</dbReference>
<dbReference type="RefSeq" id="WP_114827433.1">
    <property type="nucleotide sequence ID" value="NZ_QQTO01000019.1"/>
</dbReference>
<evidence type="ECO:0000313" key="3">
    <source>
        <dbReference type="EMBL" id="RDJ29315.1"/>
    </source>
</evidence>
<dbReference type="CDD" id="cd11731">
    <property type="entry name" value="Lin1944_like_SDR_c"/>
    <property type="match status" value="1"/>
</dbReference>
<sequence>MRIAIIGATGTIGRAVSAALEPGHEVIRLSRSSTPPVDLGQPATLPALFAKKPGLDAVICCAANAPMAPLETQTPDTVLAAVQGKLLGQIELSRLAALHLNDRGSVTLTAGTFAELRPGSAIGAMVNAGLERFVQAAAGDMRRGIRLNLISPGWVAETLMQLGHDGAAGTPAATVATAYVEATGGMANGRVFRPSQPQPEHAVAALRT</sequence>